<dbReference type="AlphaFoldDB" id="A0A9X0QK64"/>
<organism evidence="1 2">
    <name type="scientific">Tunturiibacter gelidiferens</name>
    <dbReference type="NCBI Taxonomy" id="3069689"/>
    <lineage>
        <taxon>Bacteria</taxon>
        <taxon>Pseudomonadati</taxon>
        <taxon>Acidobacteriota</taxon>
        <taxon>Terriglobia</taxon>
        <taxon>Terriglobales</taxon>
        <taxon>Acidobacteriaceae</taxon>
        <taxon>Tunturiibacter</taxon>
    </lineage>
</organism>
<sequence length="54" mass="5476">MAKKESERKALNAIDKAAKKAMKHGVGGGLVDQTVAGSIHSAAVKAARNATSSN</sequence>
<dbReference type="RefSeq" id="WP_183981617.1">
    <property type="nucleotide sequence ID" value="NZ_JACHEB010000018.1"/>
</dbReference>
<comment type="caution">
    <text evidence="1">The sequence shown here is derived from an EMBL/GenBank/DDBJ whole genome shotgun (WGS) entry which is preliminary data.</text>
</comment>
<gene>
    <name evidence="1" type="ORF">HDF14_005499</name>
</gene>
<accession>A0A9X0QK64</accession>
<proteinExistence type="predicted"/>
<name>A0A9X0QK64_9BACT</name>
<reference evidence="1 2" key="1">
    <citation type="submission" date="2020-08" db="EMBL/GenBank/DDBJ databases">
        <title>Genomic Encyclopedia of Type Strains, Phase IV (KMG-V): Genome sequencing to study the core and pangenomes of soil and plant-associated prokaryotes.</title>
        <authorList>
            <person name="Whitman W."/>
        </authorList>
    </citation>
    <scope>NUCLEOTIDE SEQUENCE [LARGE SCALE GENOMIC DNA]</scope>
    <source>
        <strain evidence="1 2">X5P2</strain>
    </source>
</reference>
<evidence type="ECO:0000313" key="1">
    <source>
        <dbReference type="EMBL" id="MBB5331850.1"/>
    </source>
</evidence>
<keyword evidence="2" id="KW-1185">Reference proteome</keyword>
<protein>
    <submittedName>
        <fullName evidence="1">Uncharacterized protein</fullName>
    </submittedName>
</protein>
<dbReference type="Proteomes" id="UP000535182">
    <property type="component" value="Unassembled WGS sequence"/>
</dbReference>
<evidence type="ECO:0000313" key="2">
    <source>
        <dbReference type="Proteomes" id="UP000535182"/>
    </source>
</evidence>
<dbReference type="EMBL" id="JACHEB010000018">
    <property type="protein sequence ID" value="MBB5331850.1"/>
    <property type="molecule type" value="Genomic_DNA"/>
</dbReference>